<dbReference type="RefSeq" id="WP_013867033.1">
    <property type="nucleotide sequence ID" value="NC_015636.1"/>
</dbReference>
<dbReference type="STRING" id="647113.Metok_0875"/>
<dbReference type="eggNOG" id="arCOG05088">
    <property type="taxonomic scope" value="Archaea"/>
</dbReference>
<evidence type="ECO:0000313" key="2">
    <source>
        <dbReference type="Proteomes" id="UP000009296"/>
    </source>
</evidence>
<organism evidence="1 2">
    <name type="scientific">Methanothermococcus okinawensis (strain DSM 14208 / JCM 11175 / IH1)</name>
    <dbReference type="NCBI Taxonomy" id="647113"/>
    <lineage>
        <taxon>Archaea</taxon>
        <taxon>Methanobacteriati</taxon>
        <taxon>Methanobacteriota</taxon>
        <taxon>Methanomada group</taxon>
        <taxon>Methanococci</taxon>
        <taxon>Methanococcales</taxon>
        <taxon>Methanococcaceae</taxon>
        <taxon>Methanothermococcus</taxon>
    </lineage>
</organism>
<reference evidence="1" key="1">
    <citation type="submission" date="2011-05" db="EMBL/GenBank/DDBJ databases">
        <title>Complete sequence of chromosome of Methanothermococcus okinawensis IH1.</title>
        <authorList>
            <consortium name="US DOE Joint Genome Institute"/>
            <person name="Lucas S."/>
            <person name="Han J."/>
            <person name="Lapidus A."/>
            <person name="Cheng J.-F."/>
            <person name="Goodwin L."/>
            <person name="Pitluck S."/>
            <person name="Peters L."/>
            <person name="Mikhailova N."/>
            <person name="Held B."/>
            <person name="Han C."/>
            <person name="Tapia R."/>
            <person name="Land M."/>
            <person name="Hauser L."/>
            <person name="Kyrpides N."/>
            <person name="Ivanova N."/>
            <person name="Pagani I."/>
            <person name="Sieprawska-Lupa M."/>
            <person name="Takai K."/>
            <person name="Miyazaki J."/>
            <person name="Whitman W."/>
            <person name="Woyke T."/>
        </authorList>
    </citation>
    <scope>NUCLEOTIDE SEQUENCE [LARGE SCALE GENOMIC DNA]</scope>
    <source>
        <strain evidence="1">IH1</strain>
    </source>
</reference>
<gene>
    <name evidence="1" type="ordered locus">Metok_0875</name>
</gene>
<dbReference type="Proteomes" id="UP000009296">
    <property type="component" value="Chromosome"/>
</dbReference>
<dbReference type="KEGG" id="mok:Metok_0875"/>
<dbReference type="AlphaFoldDB" id="F8AMF1"/>
<sequence>MKKIISIFCISFLLLFCGCTEQSNNQINNGSNANSNNQITNDNTNMANQIPSKIKYFLVMNSENTTIFKFSFADNSGSIITPNNGNINLKIYDKYNELVYSKNYSLNNLKKDDYYIITLPSEKLKGFSKDGSAYITYSYNNIKLTSNNYIKLNVYTQEEMKKKFDEEYNKNAISVDKTQIRNDVQIHIIKYGWYKVYDNNTNTIKKVVRLDLEVKNLRKDELVFSPKNIHLTDGYNNYYLSDYGTLPDETKIGINSVKGGYWLFDKPSQLNNLKFTCTIDTNYVYDISLN</sequence>
<proteinExistence type="predicted"/>
<accession>F8AMF1</accession>
<keyword evidence="2" id="KW-1185">Reference proteome</keyword>
<dbReference type="OrthoDB" id="65833at2157"/>
<dbReference type="PROSITE" id="PS51257">
    <property type="entry name" value="PROKAR_LIPOPROTEIN"/>
    <property type="match status" value="1"/>
</dbReference>
<protein>
    <recommendedName>
        <fullName evidence="3">DUF4352 domain-containing protein</fullName>
    </recommendedName>
</protein>
<dbReference type="GeneID" id="10773025"/>
<evidence type="ECO:0008006" key="3">
    <source>
        <dbReference type="Google" id="ProtNLM"/>
    </source>
</evidence>
<evidence type="ECO:0000313" key="1">
    <source>
        <dbReference type="EMBL" id="AEH06848.1"/>
    </source>
</evidence>
<dbReference type="EMBL" id="CP002792">
    <property type="protein sequence ID" value="AEH06848.1"/>
    <property type="molecule type" value="Genomic_DNA"/>
</dbReference>
<dbReference type="HOGENOM" id="CLU_982151_0_0_2"/>
<name>F8AMF1_METOI</name>